<dbReference type="EMBL" id="CP001287">
    <property type="protein sequence ID" value="ACK66742.1"/>
    <property type="molecule type" value="Genomic_DNA"/>
</dbReference>
<feature type="signal peptide" evidence="1">
    <location>
        <begin position="1"/>
        <end position="25"/>
    </location>
</feature>
<keyword evidence="1" id="KW-0732">Signal</keyword>
<feature type="chain" id="PRO_5002858365" description="Lysozyme inhibitor LprI N-terminal domain-containing protein" evidence="1">
    <location>
        <begin position="26"/>
        <end position="149"/>
    </location>
</feature>
<dbReference type="OrthoDB" id="423026at2"/>
<dbReference type="eggNOG" id="COG1413">
    <property type="taxonomic scope" value="Bacteria"/>
</dbReference>
<keyword evidence="3" id="KW-1185">Reference proteome</keyword>
<dbReference type="Proteomes" id="UP000008204">
    <property type="component" value="Chromosome"/>
</dbReference>
<evidence type="ECO:0000313" key="3">
    <source>
        <dbReference type="Proteomes" id="UP000008204"/>
    </source>
</evidence>
<dbReference type="HOGENOM" id="CLU_1625365_0_0_3"/>
<organism evidence="2 3">
    <name type="scientific">Rippkaea orientalis (strain PCC 8801 / RF-1)</name>
    <name type="common">Cyanothece sp. (strain PCC 8801)</name>
    <dbReference type="NCBI Taxonomy" id="41431"/>
    <lineage>
        <taxon>Bacteria</taxon>
        <taxon>Bacillati</taxon>
        <taxon>Cyanobacteriota</taxon>
        <taxon>Cyanophyceae</taxon>
        <taxon>Oscillatoriophycideae</taxon>
        <taxon>Chroococcales</taxon>
        <taxon>Aphanothecaceae</taxon>
        <taxon>Rippkaea</taxon>
        <taxon>Rippkaea orientalis</taxon>
    </lineage>
</organism>
<dbReference type="STRING" id="41431.PCC8801_2741"/>
<proteinExistence type="predicted"/>
<accession>B7K5K9</accession>
<evidence type="ECO:0000256" key="1">
    <source>
        <dbReference type="SAM" id="SignalP"/>
    </source>
</evidence>
<gene>
    <name evidence="2" type="ordered locus">PCC8801_2741</name>
</gene>
<reference evidence="3" key="1">
    <citation type="journal article" date="2011" name="MBio">
        <title>Novel metabolic attributes of the genus Cyanothece, comprising a group of unicellular nitrogen-fixing Cyanobacteria.</title>
        <authorList>
            <person name="Bandyopadhyay A."/>
            <person name="Elvitigala T."/>
            <person name="Welsh E."/>
            <person name="Stockel J."/>
            <person name="Liberton M."/>
            <person name="Min H."/>
            <person name="Sherman L.A."/>
            <person name="Pakrasi H.B."/>
        </authorList>
    </citation>
    <scope>NUCLEOTIDE SEQUENCE [LARGE SCALE GENOMIC DNA]</scope>
    <source>
        <strain evidence="3">PCC 8801</strain>
    </source>
</reference>
<dbReference type="RefSeq" id="WP_012596009.1">
    <property type="nucleotide sequence ID" value="NC_011726.1"/>
</dbReference>
<dbReference type="AlphaFoldDB" id="B7K5K9"/>
<protein>
    <recommendedName>
        <fullName evidence="4">Lysozyme inhibitor LprI N-terminal domain-containing protein</fullName>
    </recommendedName>
</protein>
<name>B7K5K9_RIPO1</name>
<evidence type="ECO:0000313" key="2">
    <source>
        <dbReference type="EMBL" id="ACK66742.1"/>
    </source>
</evidence>
<sequence length="149" mass="16836">MKPSLVLLVSGIFISVILGTSPSQAQVKTNQVNALVEALRQAAPPNRPNDGMYSDWQVLPGIIPDWSKRCAGKTMTPEQFEKDPKMARQVVSCIVKRELQTQWNETKNEQQAVRQTACWWMTGKPKECQSGTLVTYVQKVLNTYQKQLK</sequence>
<dbReference type="KEGG" id="cyp:PCC8801_2741"/>
<evidence type="ECO:0008006" key="4">
    <source>
        <dbReference type="Google" id="ProtNLM"/>
    </source>
</evidence>